<dbReference type="EMBL" id="ML208615">
    <property type="protein sequence ID" value="TFK61982.1"/>
    <property type="molecule type" value="Genomic_DNA"/>
</dbReference>
<sequence length="275" mass="31883">MPHPCLPLELERVIFIEALDDSPRDFTPLFLVAKRVRTWLVPFAFKVVVLIPEEEFFPCKFHRVSHFKEYGQYIHHLLITPCHAWPSISDNLDECLSYCPNIINLTIWDMSPSLKIKSLLNIPTLTRLWVDIDYLYDQIRISTQTGNQLITVFPKLTHLEIGGYLPDDFDIKANVLALARLFPSLTHIGFMAEILPNPDLFNSVLHHLKHLKALVWYDPSPWRRLFALREMPMGVDDDRVVLSNEAGREWEDIARGKVLGMWELVDEVLEEKGAT</sequence>
<evidence type="ECO:0000313" key="1">
    <source>
        <dbReference type="EMBL" id="TFK61982.1"/>
    </source>
</evidence>
<organism evidence="1 2">
    <name type="scientific">Pluteus cervinus</name>
    <dbReference type="NCBI Taxonomy" id="181527"/>
    <lineage>
        <taxon>Eukaryota</taxon>
        <taxon>Fungi</taxon>
        <taxon>Dikarya</taxon>
        <taxon>Basidiomycota</taxon>
        <taxon>Agaricomycotina</taxon>
        <taxon>Agaricomycetes</taxon>
        <taxon>Agaricomycetidae</taxon>
        <taxon>Agaricales</taxon>
        <taxon>Pluteineae</taxon>
        <taxon>Pluteaceae</taxon>
        <taxon>Pluteus</taxon>
    </lineage>
</organism>
<evidence type="ECO:0000313" key="2">
    <source>
        <dbReference type="Proteomes" id="UP000308600"/>
    </source>
</evidence>
<proteinExistence type="predicted"/>
<name>A0ACD3A8F3_9AGAR</name>
<dbReference type="Proteomes" id="UP000308600">
    <property type="component" value="Unassembled WGS sequence"/>
</dbReference>
<gene>
    <name evidence="1" type="ORF">BDN72DRAFT_964840</name>
</gene>
<keyword evidence="2" id="KW-1185">Reference proteome</keyword>
<accession>A0ACD3A8F3</accession>
<protein>
    <submittedName>
        <fullName evidence="1">Uncharacterized protein</fullName>
    </submittedName>
</protein>
<reference evidence="1 2" key="1">
    <citation type="journal article" date="2019" name="Nat. Ecol. Evol.">
        <title>Megaphylogeny resolves global patterns of mushroom evolution.</title>
        <authorList>
            <person name="Varga T."/>
            <person name="Krizsan K."/>
            <person name="Foldi C."/>
            <person name="Dima B."/>
            <person name="Sanchez-Garcia M."/>
            <person name="Sanchez-Ramirez S."/>
            <person name="Szollosi G.J."/>
            <person name="Szarkandi J.G."/>
            <person name="Papp V."/>
            <person name="Albert L."/>
            <person name="Andreopoulos W."/>
            <person name="Angelini C."/>
            <person name="Antonin V."/>
            <person name="Barry K.W."/>
            <person name="Bougher N.L."/>
            <person name="Buchanan P."/>
            <person name="Buyck B."/>
            <person name="Bense V."/>
            <person name="Catcheside P."/>
            <person name="Chovatia M."/>
            <person name="Cooper J."/>
            <person name="Damon W."/>
            <person name="Desjardin D."/>
            <person name="Finy P."/>
            <person name="Geml J."/>
            <person name="Haridas S."/>
            <person name="Hughes K."/>
            <person name="Justo A."/>
            <person name="Karasinski D."/>
            <person name="Kautmanova I."/>
            <person name="Kiss B."/>
            <person name="Kocsube S."/>
            <person name="Kotiranta H."/>
            <person name="LaButti K.M."/>
            <person name="Lechner B.E."/>
            <person name="Liimatainen K."/>
            <person name="Lipzen A."/>
            <person name="Lukacs Z."/>
            <person name="Mihaltcheva S."/>
            <person name="Morgado L.N."/>
            <person name="Niskanen T."/>
            <person name="Noordeloos M.E."/>
            <person name="Ohm R.A."/>
            <person name="Ortiz-Santana B."/>
            <person name="Ovrebo C."/>
            <person name="Racz N."/>
            <person name="Riley R."/>
            <person name="Savchenko A."/>
            <person name="Shiryaev A."/>
            <person name="Soop K."/>
            <person name="Spirin V."/>
            <person name="Szebenyi C."/>
            <person name="Tomsovsky M."/>
            <person name="Tulloss R.E."/>
            <person name="Uehling J."/>
            <person name="Grigoriev I.V."/>
            <person name="Vagvolgyi C."/>
            <person name="Papp T."/>
            <person name="Martin F.M."/>
            <person name="Miettinen O."/>
            <person name="Hibbett D.S."/>
            <person name="Nagy L.G."/>
        </authorList>
    </citation>
    <scope>NUCLEOTIDE SEQUENCE [LARGE SCALE GENOMIC DNA]</scope>
    <source>
        <strain evidence="1 2">NL-1719</strain>
    </source>
</reference>